<sequence length="92" mass="10274">MASRRGGIPAMGDNREQEEVEEIATLSPRTSTIRLPAVGDSLGDLHEKFDRMMDSLENAFKVELPPDLPIHQVFTVADLKHHHAPDNFKLAN</sequence>
<reference evidence="2" key="1">
    <citation type="submission" date="2023-03" db="UniProtKB">
        <authorList>
            <consortium name="EnsemblPlants"/>
        </authorList>
    </citation>
    <scope>IDENTIFICATION</scope>
</reference>
<dbReference type="EnsemblPlants" id="MELO3C033926.2.1">
    <property type="protein sequence ID" value="MELO3C033926.2.1"/>
    <property type="gene ID" value="MELO3C033926.2"/>
</dbReference>
<name>A0A9I9EHR8_CUCME</name>
<evidence type="ECO:0000313" key="2">
    <source>
        <dbReference type="EnsemblPlants" id="MELO3C033926.2.1"/>
    </source>
</evidence>
<proteinExistence type="predicted"/>
<evidence type="ECO:0000256" key="1">
    <source>
        <dbReference type="SAM" id="MobiDB-lite"/>
    </source>
</evidence>
<feature type="region of interest" description="Disordered" evidence="1">
    <location>
        <begin position="1"/>
        <end position="21"/>
    </location>
</feature>
<dbReference type="AlphaFoldDB" id="A0A9I9EHR8"/>
<accession>A0A9I9EHR8</accession>
<organism evidence="2">
    <name type="scientific">Cucumis melo</name>
    <name type="common">Muskmelon</name>
    <dbReference type="NCBI Taxonomy" id="3656"/>
    <lineage>
        <taxon>Eukaryota</taxon>
        <taxon>Viridiplantae</taxon>
        <taxon>Streptophyta</taxon>
        <taxon>Embryophyta</taxon>
        <taxon>Tracheophyta</taxon>
        <taxon>Spermatophyta</taxon>
        <taxon>Magnoliopsida</taxon>
        <taxon>eudicotyledons</taxon>
        <taxon>Gunneridae</taxon>
        <taxon>Pentapetalae</taxon>
        <taxon>rosids</taxon>
        <taxon>fabids</taxon>
        <taxon>Cucurbitales</taxon>
        <taxon>Cucurbitaceae</taxon>
        <taxon>Benincaseae</taxon>
        <taxon>Cucumis</taxon>
    </lineage>
</organism>
<dbReference type="Gramene" id="MELO3C033926.2.1">
    <property type="protein sequence ID" value="MELO3C033926.2.1"/>
    <property type="gene ID" value="MELO3C033926.2"/>
</dbReference>
<protein>
    <submittedName>
        <fullName evidence="2">Uncharacterized protein</fullName>
    </submittedName>
</protein>